<reference evidence="1" key="2">
    <citation type="journal article" date="2015" name="Fish Shellfish Immunol.">
        <title>Early steps in the European eel (Anguilla anguilla)-Vibrio vulnificus interaction in the gills: Role of the RtxA13 toxin.</title>
        <authorList>
            <person name="Callol A."/>
            <person name="Pajuelo D."/>
            <person name="Ebbesson L."/>
            <person name="Teles M."/>
            <person name="MacKenzie S."/>
            <person name="Amaro C."/>
        </authorList>
    </citation>
    <scope>NUCLEOTIDE SEQUENCE</scope>
</reference>
<protein>
    <submittedName>
        <fullName evidence="1">Uncharacterized protein</fullName>
    </submittedName>
</protein>
<reference evidence="1" key="1">
    <citation type="submission" date="2014-11" db="EMBL/GenBank/DDBJ databases">
        <authorList>
            <person name="Amaro Gonzalez C."/>
        </authorList>
    </citation>
    <scope>NUCLEOTIDE SEQUENCE</scope>
</reference>
<proteinExistence type="predicted"/>
<evidence type="ECO:0000313" key="1">
    <source>
        <dbReference type="EMBL" id="JAH34820.1"/>
    </source>
</evidence>
<accession>A0A0E9S2E8</accession>
<name>A0A0E9S2E8_ANGAN</name>
<dbReference type="AlphaFoldDB" id="A0A0E9S2E8"/>
<organism evidence="1">
    <name type="scientific">Anguilla anguilla</name>
    <name type="common">European freshwater eel</name>
    <name type="synonym">Muraena anguilla</name>
    <dbReference type="NCBI Taxonomy" id="7936"/>
    <lineage>
        <taxon>Eukaryota</taxon>
        <taxon>Metazoa</taxon>
        <taxon>Chordata</taxon>
        <taxon>Craniata</taxon>
        <taxon>Vertebrata</taxon>
        <taxon>Euteleostomi</taxon>
        <taxon>Actinopterygii</taxon>
        <taxon>Neopterygii</taxon>
        <taxon>Teleostei</taxon>
        <taxon>Anguilliformes</taxon>
        <taxon>Anguillidae</taxon>
        <taxon>Anguilla</taxon>
    </lineage>
</organism>
<dbReference type="EMBL" id="GBXM01073757">
    <property type="protein sequence ID" value="JAH34820.1"/>
    <property type="molecule type" value="Transcribed_RNA"/>
</dbReference>
<sequence length="61" mass="6900">MGARVSLEPDAFRSPADNLTLIACGANLPFKPSGPWWKSPSLVFVKKRFRLTSCWDVRTYN</sequence>